<dbReference type="Gene3D" id="1.10.1200.10">
    <property type="entry name" value="ACP-like"/>
    <property type="match status" value="1"/>
</dbReference>
<feature type="domain" description="Carrier" evidence="1">
    <location>
        <begin position="5"/>
        <end position="79"/>
    </location>
</feature>
<comment type="caution">
    <text evidence="2">The sequence shown here is derived from an EMBL/GenBank/DDBJ whole genome shotgun (WGS) entry which is preliminary data.</text>
</comment>
<dbReference type="PROSITE" id="PS50075">
    <property type="entry name" value="CARRIER"/>
    <property type="match status" value="1"/>
</dbReference>
<protein>
    <submittedName>
        <fullName evidence="2">Acyl carrier protein</fullName>
    </submittedName>
</protein>
<dbReference type="InterPro" id="IPR009081">
    <property type="entry name" value="PP-bd_ACP"/>
</dbReference>
<accession>A0A941ATK1</accession>
<dbReference type="Proteomes" id="UP000673447">
    <property type="component" value="Unassembled WGS sequence"/>
</dbReference>
<reference evidence="2" key="2">
    <citation type="submission" date="2021-03" db="EMBL/GenBank/DDBJ databases">
        <authorList>
            <person name="Cao W."/>
        </authorList>
    </citation>
    <scope>NUCLEOTIDE SEQUENCE</scope>
    <source>
        <strain evidence="2">110414</strain>
    </source>
</reference>
<name>A0A941ATK1_9GAMM</name>
<organism evidence="2 3">
    <name type="scientific">Pseudoxanthomonas helianthi</name>
    <dbReference type="NCBI Taxonomy" id="1453541"/>
    <lineage>
        <taxon>Bacteria</taxon>
        <taxon>Pseudomonadati</taxon>
        <taxon>Pseudomonadota</taxon>
        <taxon>Gammaproteobacteria</taxon>
        <taxon>Lysobacterales</taxon>
        <taxon>Lysobacteraceae</taxon>
        <taxon>Pseudoxanthomonas</taxon>
    </lineage>
</organism>
<gene>
    <name evidence="2" type="ORF">J5837_07565</name>
</gene>
<proteinExistence type="predicted"/>
<evidence type="ECO:0000313" key="3">
    <source>
        <dbReference type="Proteomes" id="UP000673447"/>
    </source>
</evidence>
<keyword evidence="3" id="KW-1185">Reference proteome</keyword>
<dbReference type="RefSeq" id="WP_210536055.1">
    <property type="nucleotide sequence ID" value="NZ_JAGKTC010000001.1"/>
</dbReference>
<dbReference type="SUPFAM" id="SSF47336">
    <property type="entry name" value="ACP-like"/>
    <property type="match status" value="1"/>
</dbReference>
<sequence>MNEKDRILDRLRTMLQERFDADPNQVTEETKLSQLGVDSILMADMMIDIESDLDFTFKTLDLPKNPSVGDVVRLIQESMQPAG</sequence>
<dbReference type="AlphaFoldDB" id="A0A941ATK1"/>
<evidence type="ECO:0000313" key="2">
    <source>
        <dbReference type="EMBL" id="MBP3984284.1"/>
    </source>
</evidence>
<dbReference type="EMBL" id="JAGKTC010000001">
    <property type="protein sequence ID" value="MBP3984284.1"/>
    <property type="molecule type" value="Genomic_DNA"/>
</dbReference>
<dbReference type="Pfam" id="PF00550">
    <property type="entry name" value="PP-binding"/>
    <property type="match status" value="1"/>
</dbReference>
<evidence type="ECO:0000259" key="1">
    <source>
        <dbReference type="PROSITE" id="PS50075"/>
    </source>
</evidence>
<reference evidence="2" key="1">
    <citation type="journal article" date="2016" name="Int. J. Syst. Evol. Microbiol.">
        <title>Pseudoxanthomonas helianthi sp. nov., isolated from roots of Jerusalem artichoke (Helianthus tuberosus).</title>
        <authorList>
            <person name="Kittiwongwattana C."/>
            <person name="Thawai C."/>
        </authorList>
    </citation>
    <scope>NUCLEOTIDE SEQUENCE</scope>
    <source>
        <strain evidence="2">110414</strain>
    </source>
</reference>
<dbReference type="InterPro" id="IPR036736">
    <property type="entry name" value="ACP-like_sf"/>
</dbReference>